<dbReference type="EMBL" id="JAHUVW010000001">
    <property type="protein sequence ID" value="MBV7668790.1"/>
    <property type="molecule type" value="Genomic_DNA"/>
</dbReference>
<organism evidence="1 2">
    <name type="scientific">Streptomyces halstedii</name>
    <dbReference type="NCBI Taxonomy" id="1944"/>
    <lineage>
        <taxon>Bacteria</taxon>
        <taxon>Bacillati</taxon>
        <taxon>Actinomycetota</taxon>
        <taxon>Actinomycetes</taxon>
        <taxon>Kitasatosporales</taxon>
        <taxon>Streptomycetaceae</taxon>
        <taxon>Streptomyces</taxon>
    </lineage>
</organism>
<evidence type="ECO:0000313" key="2">
    <source>
        <dbReference type="Proteomes" id="UP000735541"/>
    </source>
</evidence>
<dbReference type="Proteomes" id="UP000735541">
    <property type="component" value="Unassembled WGS sequence"/>
</dbReference>
<sequence>MSVEQHRTAAERISEAETARDDLRRALTAVGVTLPSLRLDPASLAAQVPVPLVELGRCNLETTRRLTAALHRRRPE</sequence>
<reference evidence="1 2" key="1">
    <citation type="submission" date="2021-07" db="EMBL/GenBank/DDBJ databases">
        <title>Sequencing Streptomyces halstedii LGO-A4 genome an citrus endophytic actinomycete.</title>
        <authorList>
            <person name="Samborskyy M."/>
            <person name="Scott N."/>
            <person name="Deglau R."/>
            <person name="Dickens S."/>
            <person name="Oliveira L.G."/>
        </authorList>
    </citation>
    <scope>NUCLEOTIDE SEQUENCE [LARGE SCALE GENOMIC DNA]</scope>
    <source>
        <strain evidence="1 2">LGO-A4</strain>
    </source>
</reference>
<keyword evidence="2" id="KW-1185">Reference proteome</keyword>
<name>A0ABS6TKJ4_STRHA</name>
<dbReference type="RefSeq" id="WP_176712132.1">
    <property type="nucleotide sequence ID" value="NZ_JAAGLQ010000616.1"/>
</dbReference>
<gene>
    <name evidence="1" type="ORF">STHAL_04665</name>
</gene>
<evidence type="ECO:0000313" key="1">
    <source>
        <dbReference type="EMBL" id="MBV7668790.1"/>
    </source>
</evidence>
<comment type="caution">
    <text evidence="1">The sequence shown here is derived from an EMBL/GenBank/DDBJ whole genome shotgun (WGS) entry which is preliminary data.</text>
</comment>
<protein>
    <submittedName>
        <fullName evidence="1">Uncharacterized protein</fullName>
    </submittedName>
</protein>
<proteinExistence type="predicted"/>
<accession>A0ABS6TKJ4</accession>